<dbReference type="OMA" id="DCERLRI"/>
<name>A8BLI1_GIAIC</name>
<sequence>MQHIYRRIMGLYKGDCERLRILCREHLLSSSRSKEVESGLRCRLLVHFPLFVEYSENRPAIKKRAKIEKDQSILENYDLAFYKKCSAAYSFLTPNKVDIYYEEELRCVIPNDIRDLFGKSAECQRCVKIGPAVPNKMHPKMQQIDDKLVDAVIKAVQRLQKDIASTSPQGRTKE</sequence>
<evidence type="ECO:0000313" key="2">
    <source>
        <dbReference type="Proteomes" id="UP000001548"/>
    </source>
</evidence>
<dbReference type="Proteomes" id="UP000001548">
    <property type="component" value="Unassembled WGS sequence"/>
</dbReference>
<dbReference type="HOGENOM" id="CLU_1542940_0_0_1"/>
<dbReference type="GeneID" id="5699187"/>
<comment type="caution">
    <text evidence="1">The sequence shown here is derived from an EMBL/GenBank/DDBJ whole genome shotgun (WGS) entry which is preliminary data.</text>
</comment>
<dbReference type="RefSeq" id="XP_001706299.1">
    <property type="nucleotide sequence ID" value="XM_001706247.1"/>
</dbReference>
<reference evidence="1 2" key="1">
    <citation type="journal article" date="2007" name="Science">
        <title>Genomic minimalism in the early diverging intestinal parasite Giardia lamblia.</title>
        <authorList>
            <person name="Morrison H.G."/>
            <person name="McArthur A.G."/>
            <person name="Gillin F.D."/>
            <person name="Aley S.B."/>
            <person name="Adam R.D."/>
            <person name="Olsen G.J."/>
            <person name="Best A.A."/>
            <person name="Cande W.Z."/>
            <person name="Chen F."/>
            <person name="Cipriano M.J."/>
            <person name="Davids B.J."/>
            <person name="Dawson S.C."/>
            <person name="Elmendorf H.G."/>
            <person name="Hehl A.B."/>
            <person name="Holder M.E."/>
            <person name="Huse S.M."/>
            <person name="Kim U.U."/>
            <person name="Lasek-Nesselquist E."/>
            <person name="Manning G."/>
            <person name="Nigam A."/>
            <person name="Nixon J.E."/>
            <person name="Palm D."/>
            <person name="Passamaneck N.E."/>
            <person name="Prabhu A."/>
            <person name="Reich C.I."/>
            <person name="Reiner D.S."/>
            <person name="Samuelson J."/>
            <person name="Svard S.G."/>
            <person name="Sogin M.L."/>
        </authorList>
    </citation>
    <scope>NUCLEOTIDE SEQUENCE [LARGE SCALE GENOMIC DNA]</scope>
    <source>
        <strain evidence="1 2">WB C6</strain>
    </source>
</reference>
<gene>
    <name evidence="1" type="ORF">GL50803_0017237</name>
</gene>
<evidence type="ECO:0000313" key="1">
    <source>
        <dbReference type="EMBL" id="KAE8302764.1"/>
    </source>
</evidence>
<accession>A8BLI1</accession>
<dbReference type="EMBL" id="AACB03000003">
    <property type="protein sequence ID" value="KAE8302764.1"/>
    <property type="molecule type" value="Genomic_DNA"/>
</dbReference>
<dbReference type="KEGG" id="gla:GL50803_0017237"/>
<keyword evidence="2" id="KW-1185">Reference proteome</keyword>
<organism evidence="1 2">
    <name type="scientific">Giardia intestinalis (strain ATCC 50803 / WB clone C6)</name>
    <name type="common">Giardia lamblia</name>
    <dbReference type="NCBI Taxonomy" id="184922"/>
    <lineage>
        <taxon>Eukaryota</taxon>
        <taxon>Metamonada</taxon>
        <taxon>Diplomonadida</taxon>
        <taxon>Hexamitidae</taxon>
        <taxon>Giardiinae</taxon>
        <taxon>Giardia</taxon>
    </lineage>
</organism>
<proteinExistence type="predicted"/>
<dbReference type="AlphaFoldDB" id="A8BLI1"/>
<protein>
    <submittedName>
        <fullName evidence="1">Uncharacterized protein</fullName>
    </submittedName>
</protein>
<dbReference type="VEuPathDB" id="GiardiaDB:GL50803_17237"/>